<comment type="caution">
    <text evidence="3">The sequence shown here is derived from an EMBL/GenBank/DDBJ whole genome shotgun (WGS) entry which is preliminary data.</text>
</comment>
<evidence type="ECO:0000256" key="1">
    <source>
        <dbReference type="SAM" id="MobiDB-lite"/>
    </source>
</evidence>
<feature type="signal peptide" evidence="2">
    <location>
        <begin position="1"/>
        <end position="25"/>
    </location>
</feature>
<organism evidence="3 4">
    <name type="scientific">Qipengyuania vulgaris</name>
    <dbReference type="NCBI Taxonomy" id="291985"/>
    <lineage>
        <taxon>Bacteria</taxon>
        <taxon>Pseudomonadati</taxon>
        <taxon>Pseudomonadota</taxon>
        <taxon>Alphaproteobacteria</taxon>
        <taxon>Sphingomonadales</taxon>
        <taxon>Erythrobacteraceae</taxon>
        <taxon>Qipengyuania</taxon>
    </lineage>
</organism>
<dbReference type="AlphaFoldDB" id="A0A844XTD5"/>
<dbReference type="RefSeq" id="WP_160727798.1">
    <property type="nucleotide sequence ID" value="NZ_WTYC01000003.1"/>
</dbReference>
<keyword evidence="4" id="KW-1185">Reference proteome</keyword>
<name>A0A844XTD5_9SPHN</name>
<dbReference type="Gene3D" id="1.25.40.10">
    <property type="entry name" value="Tetratricopeptide repeat domain"/>
    <property type="match status" value="1"/>
</dbReference>
<evidence type="ECO:0008006" key="5">
    <source>
        <dbReference type="Google" id="ProtNLM"/>
    </source>
</evidence>
<dbReference type="OrthoDB" id="7190835at2"/>
<feature type="chain" id="PRO_5032916572" description="Tetratricopeptide repeat protein" evidence="2">
    <location>
        <begin position="26"/>
        <end position="259"/>
    </location>
</feature>
<reference evidence="3 4" key="1">
    <citation type="submission" date="2019-12" db="EMBL/GenBank/DDBJ databases">
        <title>Genomic-based taxomic classification of the family Erythrobacteraceae.</title>
        <authorList>
            <person name="Xu L."/>
        </authorList>
    </citation>
    <scope>NUCLEOTIDE SEQUENCE [LARGE SCALE GENOMIC DNA]</scope>
    <source>
        <strain evidence="3 4">DSM 17792</strain>
    </source>
</reference>
<proteinExistence type="predicted"/>
<gene>
    <name evidence="3" type="ORF">GRI69_08340</name>
</gene>
<dbReference type="EMBL" id="WTYC01000003">
    <property type="protein sequence ID" value="MXO48262.1"/>
    <property type="molecule type" value="Genomic_DNA"/>
</dbReference>
<dbReference type="PROSITE" id="PS51257">
    <property type="entry name" value="PROKAR_LIPOPROTEIN"/>
    <property type="match status" value="1"/>
</dbReference>
<sequence>MKPASTLALVALAASLGGCQNFVQAFDFSRHSSAPQYAIGPADLEEGREHLRAGRTGNALGPLHRAALNPQTSGAALNALGVAYAKLGRADLAERYFIAATRVDANDERFAANLDRFYRSDLARDSRLLYAQRERARETLAELAQNDQVEPAEPVTEERMVMSGGETHRITISNAARSQRVSVGGPAAVAQTENSVPVRVRLSSGELRQPAGSARPAEIVLRTAADPAPQRVRIGQSQAADTYPLRVRLAPRPAAPDKN</sequence>
<keyword evidence="2" id="KW-0732">Signal</keyword>
<evidence type="ECO:0000313" key="4">
    <source>
        <dbReference type="Proteomes" id="UP000448199"/>
    </source>
</evidence>
<protein>
    <recommendedName>
        <fullName evidence="5">Tetratricopeptide repeat protein</fullName>
    </recommendedName>
</protein>
<dbReference type="InterPro" id="IPR011990">
    <property type="entry name" value="TPR-like_helical_dom_sf"/>
</dbReference>
<dbReference type="SUPFAM" id="SSF48452">
    <property type="entry name" value="TPR-like"/>
    <property type="match status" value="1"/>
</dbReference>
<feature type="region of interest" description="Disordered" evidence="1">
    <location>
        <begin position="234"/>
        <end position="259"/>
    </location>
</feature>
<dbReference type="Proteomes" id="UP000448199">
    <property type="component" value="Unassembled WGS sequence"/>
</dbReference>
<accession>A0A844XTD5</accession>
<evidence type="ECO:0000256" key="2">
    <source>
        <dbReference type="SAM" id="SignalP"/>
    </source>
</evidence>
<evidence type="ECO:0000313" key="3">
    <source>
        <dbReference type="EMBL" id="MXO48262.1"/>
    </source>
</evidence>